<dbReference type="EMBL" id="CP071463">
    <property type="protein sequence ID" value="QSW84384.1"/>
    <property type="molecule type" value="Genomic_DNA"/>
</dbReference>
<evidence type="ECO:0000313" key="3">
    <source>
        <dbReference type="Proteomes" id="UP000663191"/>
    </source>
</evidence>
<dbReference type="OrthoDB" id="202653at2157"/>
<sequence length="134" mass="14064">MSGDQRPLLVVLLGSALLVTVAVHVSLVPRYVPNEPFSGGLALVAGWVSYALVFYSIGRLQADPQELPTMRFADIGIALFLISLLLALALDAVGVPLESIVGPYVLPASGVYAGLALIGWSIGHRTAAINEIAR</sequence>
<keyword evidence="1" id="KW-0812">Transmembrane</keyword>
<dbReference type="RefSeq" id="WP_207269623.1">
    <property type="nucleotide sequence ID" value="NZ_CP071463.1"/>
</dbReference>
<feature type="transmembrane region" description="Helical" evidence="1">
    <location>
        <begin position="101"/>
        <end position="122"/>
    </location>
</feature>
<evidence type="ECO:0000313" key="2">
    <source>
        <dbReference type="EMBL" id="QSW84384.1"/>
    </source>
</evidence>
<feature type="transmembrane region" description="Helical" evidence="1">
    <location>
        <begin position="72"/>
        <end position="95"/>
    </location>
</feature>
<accession>A0A8A2U6W0</accession>
<reference evidence="2 3" key="1">
    <citation type="journal article" date="2006" name="Int. J. Syst. Evol. Microbiol.">
        <title>Haloterrigena longa sp. nov. and Haloterrigena limicola sp. nov., extremely halophilic archaea isolated from a salt lake.</title>
        <authorList>
            <person name="Cui H.L."/>
            <person name="Tohty D."/>
            <person name="Zhou P.J."/>
            <person name="Liu S.J."/>
        </authorList>
    </citation>
    <scope>NUCLEOTIDE SEQUENCE [LARGE SCALE GENOMIC DNA]</scope>
    <source>
        <strain evidence="2 3">ABH32</strain>
    </source>
</reference>
<gene>
    <name evidence="2" type="ORF">J0X27_13110</name>
</gene>
<evidence type="ECO:0000256" key="1">
    <source>
        <dbReference type="SAM" id="Phobius"/>
    </source>
</evidence>
<keyword evidence="1" id="KW-1133">Transmembrane helix</keyword>
<protein>
    <submittedName>
        <fullName evidence="2">Uncharacterized protein</fullName>
    </submittedName>
</protein>
<proteinExistence type="predicted"/>
<feature type="transmembrane region" description="Helical" evidence="1">
    <location>
        <begin position="38"/>
        <end position="60"/>
    </location>
</feature>
<dbReference type="GeneID" id="63184700"/>
<dbReference type="AlphaFoldDB" id="A0A8A2U6W0"/>
<keyword evidence="1" id="KW-0472">Membrane</keyword>
<organism evidence="2 3">
    <name type="scientific">Natrinema longum</name>
    <dbReference type="NCBI Taxonomy" id="370324"/>
    <lineage>
        <taxon>Archaea</taxon>
        <taxon>Methanobacteriati</taxon>
        <taxon>Methanobacteriota</taxon>
        <taxon>Stenosarchaea group</taxon>
        <taxon>Halobacteria</taxon>
        <taxon>Halobacteriales</taxon>
        <taxon>Natrialbaceae</taxon>
        <taxon>Natrinema</taxon>
    </lineage>
</organism>
<dbReference type="Proteomes" id="UP000663191">
    <property type="component" value="Chromosome"/>
</dbReference>
<keyword evidence="3" id="KW-1185">Reference proteome</keyword>
<name>A0A8A2U6W0_9EURY</name>
<dbReference type="KEGG" id="hlo:J0X27_13110"/>